<evidence type="ECO:0000256" key="7">
    <source>
        <dbReference type="ARBA" id="ARBA00022840"/>
    </source>
</evidence>
<comment type="subunit">
    <text evidence="12">Homodimer. The tRNA molecule binds across the dimer.</text>
</comment>
<dbReference type="PANTHER" id="PTHR43697">
    <property type="entry name" value="SERYL-TRNA SYNTHETASE"/>
    <property type="match status" value="1"/>
</dbReference>
<dbReference type="InterPro" id="IPR042103">
    <property type="entry name" value="SerRS_1_N_sf"/>
</dbReference>
<comment type="caution">
    <text evidence="17">The sequence shown here is derived from an EMBL/GenBank/DDBJ whole genome shotgun (WGS) entry which is preliminary data.</text>
</comment>
<feature type="binding site" evidence="12 13">
    <location>
        <position position="285"/>
    </location>
    <ligand>
        <name>L-serine</name>
        <dbReference type="ChEBI" id="CHEBI:33384"/>
    </ligand>
</feature>
<dbReference type="InterPro" id="IPR033729">
    <property type="entry name" value="SerRS_core"/>
</dbReference>
<dbReference type="PIRSF" id="PIRSF001529">
    <property type="entry name" value="Ser-tRNA-synth_IIa"/>
    <property type="match status" value="1"/>
</dbReference>
<comment type="pathway">
    <text evidence="2 12">Aminoacyl-tRNA biosynthesis; selenocysteinyl-tRNA(Sec) biosynthesis; L-seryl-tRNA(Sec) from L-serine and tRNA(Sec): step 1/1.</text>
</comment>
<dbReference type="UniPathway" id="UPA00906">
    <property type="reaction ID" value="UER00895"/>
</dbReference>
<keyword evidence="7 12" id="KW-0067">ATP-binding</keyword>
<evidence type="ECO:0000259" key="16">
    <source>
        <dbReference type="PROSITE" id="PS50862"/>
    </source>
</evidence>
<sequence>MHDIRLIRDNPDGFDAALARRGEAPVASRILEIDASRRSRITAAEQALADRNAASKQVGAAKARGDEAEFERLRALVTEKKAEIARLEEEAKAEDQKLTDLLMTIPNLPLDDVPDGADEEDNVEIRRWGEPRSFNFAPQEHYQLPATQDGMDFEAAAKLSGSRFVVLSGAVVRLHRALAQFMIDTHVEENGLTEVWTPVLVREEAMLGTGQLPKFAEDSYQTTNGWWLIPTSEVSLTNLVAGHIIDNDYLPRRYVAHSQCFRSEAGSAGRDTSGMLRQHQFEKVEMVSVTRPDAGLAELERMTRCAEGILEKLGLPYRTVALCTGDMGFGARRTHDIEVWLPGQNTYREISSCSYCGDFQARRMNARFRPEAEAKPEFVHTLNGSGLAVGRCLIAVLENGQQADGSVDLPEVLHPYLGGKRRITADGTLAE</sequence>
<dbReference type="GO" id="GO:0005524">
    <property type="term" value="F:ATP binding"/>
    <property type="evidence" value="ECO:0007669"/>
    <property type="project" value="UniProtKB-UniRule"/>
</dbReference>
<keyword evidence="6 12" id="KW-0547">Nucleotide-binding</keyword>
<dbReference type="InterPro" id="IPR010978">
    <property type="entry name" value="tRNA-bd_arm"/>
</dbReference>
<name>A0A6B0TM40_9RHOB</name>
<dbReference type="HAMAP" id="MF_00176">
    <property type="entry name" value="Ser_tRNA_synth_type1"/>
    <property type="match status" value="1"/>
</dbReference>
<gene>
    <name evidence="12 17" type="primary">serS</name>
    <name evidence="17" type="ORF">GSH16_09225</name>
</gene>
<feature type="binding site" evidence="13">
    <location>
        <position position="262"/>
    </location>
    <ligand>
        <name>L-serine</name>
        <dbReference type="ChEBI" id="CHEBI:33384"/>
    </ligand>
</feature>
<dbReference type="GO" id="GO:0016260">
    <property type="term" value="P:selenocysteine biosynthetic process"/>
    <property type="evidence" value="ECO:0007669"/>
    <property type="project" value="UniProtKB-UniRule"/>
</dbReference>
<protein>
    <recommendedName>
        <fullName evidence="12">Serine--tRNA ligase</fullName>
        <ecNumber evidence="12">6.1.1.11</ecNumber>
    </recommendedName>
    <alternativeName>
        <fullName evidence="12">Seryl-tRNA synthetase</fullName>
        <shortName evidence="12">SerRS</shortName>
    </alternativeName>
    <alternativeName>
        <fullName evidence="12">Seryl-tRNA(Ser/Sec) synthetase</fullName>
    </alternativeName>
</protein>
<dbReference type="InterPro" id="IPR002314">
    <property type="entry name" value="aa-tRNA-synt_IIb"/>
</dbReference>
<dbReference type="PRINTS" id="PR00981">
    <property type="entry name" value="TRNASYNTHSER"/>
</dbReference>
<evidence type="ECO:0000313" key="17">
    <source>
        <dbReference type="EMBL" id="MXU65630.1"/>
    </source>
</evidence>
<keyword evidence="4 12" id="KW-0963">Cytoplasm</keyword>
<feature type="binding site" evidence="12">
    <location>
        <begin position="231"/>
        <end position="233"/>
    </location>
    <ligand>
        <name>L-serine</name>
        <dbReference type="ChEBI" id="CHEBI:33384"/>
    </ligand>
</feature>
<evidence type="ECO:0000256" key="9">
    <source>
        <dbReference type="ARBA" id="ARBA00023146"/>
    </source>
</evidence>
<evidence type="ECO:0000256" key="5">
    <source>
        <dbReference type="ARBA" id="ARBA00022598"/>
    </source>
</evidence>
<evidence type="ECO:0000256" key="15">
    <source>
        <dbReference type="SAM" id="Coils"/>
    </source>
</evidence>
<dbReference type="Pfam" id="PF02403">
    <property type="entry name" value="Seryl_tRNA_N"/>
    <property type="match status" value="1"/>
</dbReference>
<evidence type="ECO:0000256" key="3">
    <source>
        <dbReference type="ARBA" id="ARBA00010728"/>
    </source>
</evidence>
<evidence type="ECO:0000256" key="12">
    <source>
        <dbReference type="HAMAP-Rule" id="MF_00176"/>
    </source>
</evidence>
<dbReference type="RefSeq" id="WP_160854272.1">
    <property type="nucleotide sequence ID" value="NZ_WUWG01000003.1"/>
</dbReference>
<comment type="caution">
    <text evidence="12">Lacks conserved residue(s) required for the propagation of feature annotation.</text>
</comment>
<dbReference type="PROSITE" id="PS50862">
    <property type="entry name" value="AA_TRNA_LIGASE_II"/>
    <property type="match status" value="1"/>
</dbReference>
<comment type="domain">
    <text evidence="12">Consists of two distinct domains, a catalytic core and a N-terminal extension that is involved in tRNA binding.</text>
</comment>
<accession>A0A6B0TM40</accession>
<comment type="catalytic activity">
    <reaction evidence="11 12">
        <text>tRNA(Ser) + L-serine + ATP = L-seryl-tRNA(Ser) + AMP + diphosphate + H(+)</text>
        <dbReference type="Rhea" id="RHEA:12292"/>
        <dbReference type="Rhea" id="RHEA-COMP:9669"/>
        <dbReference type="Rhea" id="RHEA-COMP:9703"/>
        <dbReference type="ChEBI" id="CHEBI:15378"/>
        <dbReference type="ChEBI" id="CHEBI:30616"/>
        <dbReference type="ChEBI" id="CHEBI:33019"/>
        <dbReference type="ChEBI" id="CHEBI:33384"/>
        <dbReference type="ChEBI" id="CHEBI:78442"/>
        <dbReference type="ChEBI" id="CHEBI:78533"/>
        <dbReference type="ChEBI" id="CHEBI:456215"/>
        <dbReference type="EC" id="6.1.1.11"/>
    </reaction>
</comment>
<dbReference type="GO" id="GO:0005737">
    <property type="term" value="C:cytoplasm"/>
    <property type="evidence" value="ECO:0007669"/>
    <property type="project" value="UniProtKB-SubCell"/>
</dbReference>
<reference evidence="17 18" key="1">
    <citation type="submission" date="2019-12" db="EMBL/GenBank/DDBJ databases">
        <title>Strain KN286 was isolated from seawater, which was collected from Caroline Seamount in the tropical western Pacific.</title>
        <authorList>
            <person name="Wang Q."/>
        </authorList>
    </citation>
    <scope>NUCLEOTIDE SEQUENCE [LARGE SCALE GENOMIC DNA]</scope>
    <source>
        <strain evidence="17 18">KN286</strain>
    </source>
</reference>
<evidence type="ECO:0000256" key="1">
    <source>
        <dbReference type="ARBA" id="ARBA00004496"/>
    </source>
</evidence>
<evidence type="ECO:0000313" key="18">
    <source>
        <dbReference type="Proteomes" id="UP000436016"/>
    </source>
</evidence>
<proteinExistence type="inferred from homology"/>
<comment type="similarity">
    <text evidence="3 12">Belongs to the class-II aminoacyl-tRNA synthetase family. Type-1 seryl-tRNA synthetase subfamily.</text>
</comment>
<evidence type="ECO:0000256" key="2">
    <source>
        <dbReference type="ARBA" id="ARBA00005045"/>
    </source>
</evidence>
<keyword evidence="15" id="KW-0175">Coiled coil</keyword>
<dbReference type="AlphaFoldDB" id="A0A6B0TM40"/>
<comment type="subcellular location">
    <subcellularLocation>
        <location evidence="1 12">Cytoplasm</location>
    </subcellularLocation>
</comment>
<evidence type="ECO:0000256" key="14">
    <source>
        <dbReference type="PIRSR" id="PIRSR001529-2"/>
    </source>
</evidence>
<dbReference type="NCBIfam" id="TIGR00414">
    <property type="entry name" value="serS"/>
    <property type="match status" value="1"/>
</dbReference>
<dbReference type="CDD" id="cd00770">
    <property type="entry name" value="SerRS_core"/>
    <property type="match status" value="1"/>
</dbReference>
<keyword evidence="8 12" id="KW-0648">Protein biosynthesis</keyword>
<evidence type="ECO:0000256" key="11">
    <source>
        <dbReference type="ARBA" id="ARBA00048823"/>
    </source>
</evidence>
<dbReference type="SUPFAM" id="SSF55681">
    <property type="entry name" value="Class II aaRS and biotin synthetases"/>
    <property type="match status" value="1"/>
</dbReference>
<evidence type="ECO:0000256" key="6">
    <source>
        <dbReference type="ARBA" id="ARBA00022741"/>
    </source>
</evidence>
<dbReference type="InterPro" id="IPR002317">
    <property type="entry name" value="Ser-tRNA-ligase_type_1"/>
</dbReference>
<feature type="binding site" evidence="12 14">
    <location>
        <begin position="349"/>
        <end position="352"/>
    </location>
    <ligand>
        <name>ATP</name>
        <dbReference type="ChEBI" id="CHEBI:30616"/>
    </ligand>
</feature>
<keyword evidence="18" id="KW-1185">Reference proteome</keyword>
<dbReference type="Pfam" id="PF00587">
    <property type="entry name" value="tRNA-synt_2b"/>
    <property type="match status" value="1"/>
</dbReference>
<evidence type="ECO:0000256" key="8">
    <source>
        <dbReference type="ARBA" id="ARBA00022917"/>
    </source>
</evidence>
<dbReference type="GO" id="GO:0006434">
    <property type="term" value="P:seryl-tRNA aminoacylation"/>
    <property type="evidence" value="ECO:0007669"/>
    <property type="project" value="UniProtKB-UniRule"/>
</dbReference>
<keyword evidence="5 12" id="KW-0436">Ligase</keyword>
<dbReference type="EMBL" id="WUWG01000003">
    <property type="protein sequence ID" value="MXU65630.1"/>
    <property type="molecule type" value="Genomic_DNA"/>
</dbReference>
<dbReference type="EC" id="6.1.1.11" evidence="12"/>
<feature type="binding site" evidence="12">
    <location>
        <position position="385"/>
    </location>
    <ligand>
        <name>L-serine</name>
        <dbReference type="ChEBI" id="CHEBI:33384"/>
    </ligand>
</feature>
<comment type="catalytic activity">
    <reaction evidence="10 12">
        <text>tRNA(Sec) + L-serine + ATP = L-seryl-tRNA(Sec) + AMP + diphosphate + H(+)</text>
        <dbReference type="Rhea" id="RHEA:42580"/>
        <dbReference type="Rhea" id="RHEA-COMP:9742"/>
        <dbReference type="Rhea" id="RHEA-COMP:10128"/>
        <dbReference type="ChEBI" id="CHEBI:15378"/>
        <dbReference type="ChEBI" id="CHEBI:30616"/>
        <dbReference type="ChEBI" id="CHEBI:33019"/>
        <dbReference type="ChEBI" id="CHEBI:33384"/>
        <dbReference type="ChEBI" id="CHEBI:78442"/>
        <dbReference type="ChEBI" id="CHEBI:78533"/>
        <dbReference type="ChEBI" id="CHEBI:456215"/>
        <dbReference type="EC" id="6.1.1.11"/>
    </reaction>
</comment>
<feature type="binding site" evidence="13">
    <location>
        <position position="383"/>
    </location>
    <ligand>
        <name>L-serine</name>
        <dbReference type="ChEBI" id="CHEBI:33384"/>
    </ligand>
</feature>
<dbReference type="Gene3D" id="1.10.287.40">
    <property type="entry name" value="Serine-tRNA synthetase, tRNA binding domain"/>
    <property type="match status" value="1"/>
</dbReference>
<dbReference type="GO" id="GO:0004828">
    <property type="term" value="F:serine-tRNA ligase activity"/>
    <property type="evidence" value="ECO:0007669"/>
    <property type="project" value="UniProtKB-UniRule"/>
</dbReference>
<evidence type="ECO:0000256" key="10">
    <source>
        <dbReference type="ARBA" id="ARBA00047929"/>
    </source>
</evidence>
<keyword evidence="9 12" id="KW-0030">Aminoacyl-tRNA synthetase</keyword>
<feature type="binding site" evidence="12 14">
    <location>
        <begin position="262"/>
        <end position="264"/>
    </location>
    <ligand>
        <name>ATP</name>
        <dbReference type="ChEBI" id="CHEBI:30616"/>
    </ligand>
</feature>
<feature type="binding site" evidence="13">
    <location>
        <position position="231"/>
    </location>
    <ligand>
        <name>L-serine</name>
        <dbReference type="ChEBI" id="CHEBI:33384"/>
    </ligand>
</feature>
<organism evidence="17 18">
    <name type="scientific">Oceanomicrobium pacificus</name>
    <dbReference type="NCBI Taxonomy" id="2692916"/>
    <lineage>
        <taxon>Bacteria</taxon>
        <taxon>Pseudomonadati</taxon>
        <taxon>Pseudomonadota</taxon>
        <taxon>Alphaproteobacteria</taxon>
        <taxon>Rhodobacterales</taxon>
        <taxon>Paracoccaceae</taxon>
        <taxon>Oceanomicrobium</taxon>
    </lineage>
</organism>
<dbReference type="SUPFAM" id="SSF46589">
    <property type="entry name" value="tRNA-binding arm"/>
    <property type="match status" value="1"/>
</dbReference>
<evidence type="ECO:0000256" key="4">
    <source>
        <dbReference type="ARBA" id="ARBA00022490"/>
    </source>
</evidence>
<evidence type="ECO:0000256" key="13">
    <source>
        <dbReference type="PIRSR" id="PIRSR001529-1"/>
    </source>
</evidence>
<dbReference type="Proteomes" id="UP000436016">
    <property type="component" value="Unassembled WGS sequence"/>
</dbReference>
<dbReference type="InterPro" id="IPR015866">
    <property type="entry name" value="Ser-tRNA-synth_1_N"/>
</dbReference>
<dbReference type="InterPro" id="IPR045864">
    <property type="entry name" value="aa-tRNA-synth_II/BPL/LPL"/>
</dbReference>
<dbReference type="Gene3D" id="3.30.930.10">
    <property type="entry name" value="Bira Bifunctional Protein, Domain 2"/>
    <property type="match status" value="1"/>
</dbReference>
<dbReference type="InterPro" id="IPR006195">
    <property type="entry name" value="aa-tRNA-synth_II"/>
</dbReference>
<feature type="coiled-coil region" evidence="15">
    <location>
        <begin position="70"/>
        <end position="104"/>
    </location>
</feature>
<comment type="function">
    <text evidence="12">Catalyzes the attachment of serine to tRNA(Ser). Is also able to aminoacylate tRNA(Sec) with serine, to form the misacylated tRNA L-seryl-tRNA(Sec), which will be further converted into selenocysteinyl-tRNA(Sec).</text>
</comment>
<feature type="domain" description="Aminoacyl-transfer RNA synthetases class-II family profile" evidence="16">
    <location>
        <begin position="173"/>
        <end position="410"/>
    </location>
</feature>
<dbReference type="PANTHER" id="PTHR43697:SF1">
    <property type="entry name" value="SERINE--TRNA LIGASE"/>
    <property type="match status" value="1"/>
</dbReference>